<accession>A0A518KAJ7</accession>
<proteinExistence type="predicted"/>
<name>A0A518KAJ7_9BACT</name>
<keyword evidence="3" id="KW-0378">Hydrolase</keyword>
<sequence>MVTTAEPLSATKPTLPRELSSDSLVDRLEAAFRQSFAVLDVTRGALERVTPDWPRVDIFRWASLCEHVARRGRPEVIEDHSPLLLLATPLPPEELSPSRIAVAVLLTEANPSPAALESAARAFGVDGKQLTQWAAGRRAWPAHAALPLATAIVESLVAQQSVSSMKNQLSEVSGQLLATFEELNLLHQMTEGLSLGRHERELLDQAVDWLAEIIASDCVVARLDGTPAHTTIAGRYTPIAADQLSEFFGRLGPQAQRRSLVLNHDRTSSPTWAYPEVREVVTAPILSNGEPIGWLGALNYRPKRGAYGGGFGAVEGSLLSSVATLIGVHAGNRDLFEQRKQLFDSAVYALTSAIDAKDPYTCGHSDRVARVAVRLAKQMGCGADELNALYLGGLLHDIGKIGIDDAVLRKPDKLTDDEYDQIKLHPTLGEQILQGVPQLAHVLPIVRHHHETWDGNGYPDRLVTDACPKLARITAVADAIDAMGSDRPYRKGMPIEEVESILRRGAGKQWDPNVVAAYFAAREDVQAICRIEREPHDLDVGRWSEGDACPLEETHT</sequence>
<feature type="domain" description="HD-GYP" evidence="2">
    <location>
        <begin position="339"/>
        <end position="534"/>
    </location>
</feature>
<keyword evidence="4" id="KW-1185">Reference proteome</keyword>
<evidence type="ECO:0000259" key="1">
    <source>
        <dbReference type="PROSITE" id="PS51831"/>
    </source>
</evidence>
<dbReference type="SUPFAM" id="SSF55781">
    <property type="entry name" value="GAF domain-like"/>
    <property type="match status" value="1"/>
</dbReference>
<gene>
    <name evidence="3" type="primary">rpfG_3</name>
    <name evidence="3" type="ORF">Spa11_30230</name>
</gene>
<dbReference type="InterPro" id="IPR006674">
    <property type="entry name" value="HD_domain"/>
</dbReference>
<dbReference type="SUPFAM" id="SSF109604">
    <property type="entry name" value="HD-domain/PDEase-like"/>
    <property type="match status" value="1"/>
</dbReference>
<evidence type="ECO:0000313" key="4">
    <source>
        <dbReference type="Proteomes" id="UP000316426"/>
    </source>
</evidence>
<dbReference type="Gene3D" id="1.10.3210.10">
    <property type="entry name" value="Hypothetical protein af1432"/>
    <property type="match status" value="1"/>
</dbReference>
<dbReference type="InterPro" id="IPR029016">
    <property type="entry name" value="GAF-like_dom_sf"/>
</dbReference>
<dbReference type="Pfam" id="PF13487">
    <property type="entry name" value="HD_5"/>
    <property type="match status" value="1"/>
</dbReference>
<dbReference type="SMART" id="SM00471">
    <property type="entry name" value="HDc"/>
    <property type="match status" value="1"/>
</dbReference>
<dbReference type="InterPro" id="IPR003607">
    <property type="entry name" value="HD/PDEase_dom"/>
</dbReference>
<dbReference type="AlphaFoldDB" id="A0A518KAJ7"/>
<evidence type="ECO:0000259" key="2">
    <source>
        <dbReference type="PROSITE" id="PS51832"/>
    </source>
</evidence>
<organism evidence="3 4">
    <name type="scientific">Botrimarina mediterranea</name>
    <dbReference type="NCBI Taxonomy" id="2528022"/>
    <lineage>
        <taxon>Bacteria</taxon>
        <taxon>Pseudomonadati</taxon>
        <taxon>Planctomycetota</taxon>
        <taxon>Planctomycetia</taxon>
        <taxon>Pirellulales</taxon>
        <taxon>Lacipirellulaceae</taxon>
        <taxon>Botrimarina</taxon>
    </lineage>
</organism>
<dbReference type="EC" id="3.1.4.52" evidence="3"/>
<protein>
    <submittedName>
        <fullName evidence="3">Cyclic di-GMP phosphodiesterase response regulator RpfG</fullName>
        <ecNumber evidence="3">3.1.4.52</ecNumber>
    </submittedName>
</protein>
<dbReference type="PANTHER" id="PTHR43155">
    <property type="entry name" value="CYCLIC DI-GMP PHOSPHODIESTERASE PA4108-RELATED"/>
    <property type="match status" value="1"/>
</dbReference>
<dbReference type="CDD" id="cd00077">
    <property type="entry name" value="HDc"/>
    <property type="match status" value="1"/>
</dbReference>
<dbReference type="GO" id="GO:0071111">
    <property type="term" value="F:cyclic-guanylate-specific phosphodiesterase activity"/>
    <property type="evidence" value="ECO:0007669"/>
    <property type="project" value="UniProtKB-EC"/>
</dbReference>
<dbReference type="PROSITE" id="PS51832">
    <property type="entry name" value="HD_GYP"/>
    <property type="match status" value="1"/>
</dbReference>
<dbReference type="PANTHER" id="PTHR43155:SF2">
    <property type="entry name" value="CYCLIC DI-GMP PHOSPHODIESTERASE PA4108"/>
    <property type="match status" value="1"/>
</dbReference>
<dbReference type="InterPro" id="IPR037522">
    <property type="entry name" value="HD_GYP_dom"/>
</dbReference>
<dbReference type="RefSeq" id="WP_145113542.1">
    <property type="nucleotide sequence ID" value="NZ_CP036349.1"/>
</dbReference>
<dbReference type="Proteomes" id="UP000316426">
    <property type="component" value="Chromosome"/>
</dbReference>
<reference evidence="3 4" key="1">
    <citation type="submission" date="2019-02" db="EMBL/GenBank/DDBJ databases">
        <title>Deep-cultivation of Planctomycetes and their phenomic and genomic characterization uncovers novel biology.</title>
        <authorList>
            <person name="Wiegand S."/>
            <person name="Jogler M."/>
            <person name="Boedeker C."/>
            <person name="Pinto D."/>
            <person name="Vollmers J."/>
            <person name="Rivas-Marin E."/>
            <person name="Kohn T."/>
            <person name="Peeters S.H."/>
            <person name="Heuer A."/>
            <person name="Rast P."/>
            <person name="Oberbeckmann S."/>
            <person name="Bunk B."/>
            <person name="Jeske O."/>
            <person name="Meyerdierks A."/>
            <person name="Storesund J.E."/>
            <person name="Kallscheuer N."/>
            <person name="Luecker S."/>
            <person name="Lage O.M."/>
            <person name="Pohl T."/>
            <person name="Merkel B.J."/>
            <person name="Hornburger P."/>
            <person name="Mueller R.-W."/>
            <person name="Bruemmer F."/>
            <person name="Labrenz M."/>
            <person name="Spormann A.M."/>
            <person name="Op den Camp H."/>
            <person name="Overmann J."/>
            <person name="Amann R."/>
            <person name="Jetten M.S.M."/>
            <person name="Mascher T."/>
            <person name="Medema M.H."/>
            <person name="Devos D.P."/>
            <person name="Kaster A.-K."/>
            <person name="Ovreas L."/>
            <person name="Rohde M."/>
            <person name="Galperin M.Y."/>
            <person name="Jogler C."/>
        </authorList>
    </citation>
    <scope>NUCLEOTIDE SEQUENCE [LARGE SCALE GENOMIC DNA]</scope>
    <source>
        <strain evidence="3 4">Spa11</strain>
    </source>
</reference>
<dbReference type="KEGG" id="bmei:Spa11_30230"/>
<feature type="domain" description="HD" evidence="1">
    <location>
        <begin position="361"/>
        <end position="483"/>
    </location>
</feature>
<dbReference type="PROSITE" id="PS51831">
    <property type="entry name" value="HD"/>
    <property type="match status" value="1"/>
</dbReference>
<dbReference type="EMBL" id="CP036349">
    <property type="protein sequence ID" value="QDV74814.1"/>
    <property type="molecule type" value="Genomic_DNA"/>
</dbReference>
<evidence type="ECO:0000313" key="3">
    <source>
        <dbReference type="EMBL" id="QDV74814.1"/>
    </source>
</evidence>
<dbReference type="Gene3D" id="3.30.450.40">
    <property type="match status" value="1"/>
</dbReference>